<protein>
    <submittedName>
        <fullName evidence="2">DUF1178 family protein</fullName>
    </submittedName>
</protein>
<comment type="caution">
    <text evidence="2">The sequence shown here is derived from an EMBL/GenBank/DDBJ whole genome shotgun (WGS) entry which is preliminary data.</text>
</comment>
<sequence length="183" mass="19891">MIRYALACADGHAFESWFRNSSDYDDQARRGLVTCPVCGDVRVEKALMTPRLGRSSKSAPDHPVLDGAAVERAGLPQAGSMQAGSGSGSGETVAEAAGEARAPVALMSPQEVELRRKLKELRDHLVANAEHVGPRFPDEARRMHYGETEHRSIYGEASPDEVKAMLDEGIAFHPLPMLPDERN</sequence>
<dbReference type="RefSeq" id="WP_155478201.1">
    <property type="nucleotide sequence ID" value="NZ_WNKV01000001.1"/>
</dbReference>
<dbReference type="PIRSF" id="PIRSF032131">
    <property type="entry name" value="UCP032131"/>
    <property type="match status" value="1"/>
</dbReference>
<dbReference type="AlphaFoldDB" id="A0A9X5AR26"/>
<evidence type="ECO:0000313" key="2">
    <source>
        <dbReference type="EMBL" id="MTW14628.1"/>
    </source>
</evidence>
<accession>A0A9X5AR26</accession>
<feature type="region of interest" description="Disordered" evidence="1">
    <location>
        <begin position="78"/>
        <end position="97"/>
    </location>
</feature>
<dbReference type="EMBL" id="WNKV01000001">
    <property type="protein sequence ID" value="MTW14628.1"/>
    <property type="molecule type" value="Genomic_DNA"/>
</dbReference>
<dbReference type="Pfam" id="PF06676">
    <property type="entry name" value="DUF1178"/>
    <property type="match status" value="1"/>
</dbReference>
<name>A0A9X5AR26_9BRAD</name>
<proteinExistence type="predicted"/>
<dbReference type="InterPro" id="IPR009562">
    <property type="entry name" value="DUF1178"/>
</dbReference>
<evidence type="ECO:0000256" key="1">
    <source>
        <dbReference type="SAM" id="MobiDB-lite"/>
    </source>
</evidence>
<dbReference type="Proteomes" id="UP000438991">
    <property type="component" value="Unassembled WGS sequence"/>
</dbReference>
<reference evidence="2 3" key="1">
    <citation type="submission" date="2019-11" db="EMBL/GenBank/DDBJ databases">
        <title>Whole-genome sequence of Rhodoplanes serenus DSM 18633, type strain.</title>
        <authorList>
            <person name="Kyndt J.A."/>
            <person name="Meyer T.E."/>
        </authorList>
    </citation>
    <scope>NUCLEOTIDE SEQUENCE [LARGE SCALE GENOMIC DNA]</scope>
    <source>
        <strain evidence="2 3">DSM 18633</strain>
    </source>
</reference>
<evidence type="ECO:0000313" key="3">
    <source>
        <dbReference type="Proteomes" id="UP000438991"/>
    </source>
</evidence>
<organism evidence="2 3">
    <name type="scientific">Rhodoplanes serenus</name>
    <dbReference type="NCBI Taxonomy" id="200615"/>
    <lineage>
        <taxon>Bacteria</taxon>
        <taxon>Pseudomonadati</taxon>
        <taxon>Pseudomonadota</taxon>
        <taxon>Alphaproteobacteria</taxon>
        <taxon>Hyphomicrobiales</taxon>
        <taxon>Nitrobacteraceae</taxon>
        <taxon>Rhodoplanes</taxon>
    </lineage>
</organism>
<gene>
    <name evidence="2" type="ORF">GJ689_00165</name>
</gene>